<organism evidence="3 4">
    <name type="scientific">Croceivirga radicis</name>
    <dbReference type="NCBI Taxonomy" id="1929488"/>
    <lineage>
        <taxon>Bacteria</taxon>
        <taxon>Pseudomonadati</taxon>
        <taxon>Bacteroidota</taxon>
        <taxon>Flavobacteriia</taxon>
        <taxon>Flavobacteriales</taxon>
        <taxon>Flavobacteriaceae</taxon>
        <taxon>Croceivirga</taxon>
    </lineage>
</organism>
<protein>
    <recommendedName>
        <fullName evidence="5">GLPGLI family protein</fullName>
    </recommendedName>
</protein>
<evidence type="ECO:0000256" key="2">
    <source>
        <dbReference type="SAM" id="SignalP"/>
    </source>
</evidence>
<feature type="compositionally biased region" description="Basic and acidic residues" evidence="1">
    <location>
        <begin position="175"/>
        <end position="188"/>
    </location>
</feature>
<keyword evidence="2" id="KW-0732">Signal</keyword>
<evidence type="ECO:0000313" key="3">
    <source>
        <dbReference type="EMBL" id="OQD43831.1"/>
    </source>
</evidence>
<proteinExistence type="predicted"/>
<sequence length="301" mass="34400">MKLNHILIVCTLLCLRFACAQDFQGIATYQSKTTLDINLEGRRIPEDRKAQIMERMKKGMERTYDLNFDRTASLYTEQQALETPNTDSRGGRFRMMMGGSTGIYYKDIQTKTFKNQQELFGKVFLVVDSLEPWQWKLGSETKKIGNYTAYKATAIKKIDTSSTNQFRRFGPPPPPRDEEKKAQEKDSTGAKTENTLFNRMEQPTEKEIVAWYTPEIPVSTGPGNYWGLPGLILEVHDDKTVILCSKLVLNPTEKSKIEAPKKGKEITQAEYDEIVADKMKEMSERFRGGNRGRQGGFRPRG</sequence>
<dbReference type="EMBL" id="MTBC01000002">
    <property type="protein sequence ID" value="OQD43831.1"/>
    <property type="molecule type" value="Genomic_DNA"/>
</dbReference>
<dbReference type="InterPro" id="IPR005901">
    <property type="entry name" value="GLPGLI"/>
</dbReference>
<name>A0A1V6LUI1_9FLAO</name>
<evidence type="ECO:0000313" key="4">
    <source>
        <dbReference type="Proteomes" id="UP000191680"/>
    </source>
</evidence>
<accession>A0A1V6LUI1</accession>
<dbReference type="NCBIfam" id="TIGR01200">
    <property type="entry name" value="GLPGLI"/>
    <property type="match status" value="1"/>
</dbReference>
<dbReference type="AlphaFoldDB" id="A0A1V6LUI1"/>
<feature type="signal peptide" evidence="2">
    <location>
        <begin position="1"/>
        <end position="20"/>
    </location>
</feature>
<dbReference type="Pfam" id="PF09697">
    <property type="entry name" value="Porph_ging"/>
    <property type="match status" value="1"/>
</dbReference>
<feature type="region of interest" description="Disordered" evidence="1">
    <location>
        <begin position="161"/>
        <end position="195"/>
    </location>
</feature>
<dbReference type="RefSeq" id="WP_080318208.1">
    <property type="nucleotide sequence ID" value="NZ_MTBC01000002.1"/>
</dbReference>
<reference evidence="3 4" key="1">
    <citation type="submission" date="2016-12" db="EMBL/GenBank/DDBJ databases">
        <authorList>
            <person name="Song W.-J."/>
            <person name="Kurnit D.M."/>
        </authorList>
    </citation>
    <scope>NUCLEOTIDE SEQUENCE [LARGE SCALE GENOMIC DNA]</scope>
    <source>
        <strain evidence="3 4">HSG9</strain>
    </source>
</reference>
<evidence type="ECO:0008006" key="5">
    <source>
        <dbReference type="Google" id="ProtNLM"/>
    </source>
</evidence>
<dbReference type="OrthoDB" id="1068986at2"/>
<gene>
    <name evidence="3" type="ORF">BUL40_04290</name>
</gene>
<comment type="caution">
    <text evidence="3">The sequence shown here is derived from an EMBL/GenBank/DDBJ whole genome shotgun (WGS) entry which is preliminary data.</text>
</comment>
<feature type="chain" id="PRO_5012799680" description="GLPGLI family protein" evidence="2">
    <location>
        <begin position="21"/>
        <end position="301"/>
    </location>
</feature>
<evidence type="ECO:0000256" key="1">
    <source>
        <dbReference type="SAM" id="MobiDB-lite"/>
    </source>
</evidence>
<dbReference type="Proteomes" id="UP000191680">
    <property type="component" value="Unassembled WGS sequence"/>
</dbReference>
<keyword evidence="4" id="KW-1185">Reference proteome</keyword>